<evidence type="ECO:0000313" key="15">
    <source>
        <dbReference type="EMBL" id="OSX79080.1"/>
    </source>
</evidence>
<evidence type="ECO:0000256" key="13">
    <source>
        <dbReference type="SAM" id="MobiDB-lite"/>
    </source>
</evidence>
<evidence type="ECO:0000256" key="3">
    <source>
        <dbReference type="ARBA" id="ARBA00006739"/>
    </source>
</evidence>
<dbReference type="Proteomes" id="UP000218209">
    <property type="component" value="Unassembled WGS sequence"/>
</dbReference>
<reference evidence="15 16" key="1">
    <citation type="submission" date="2017-03" db="EMBL/GenBank/DDBJ databases">
        <title>WGS assembly of Porphyra umbilicalis.</title>
        <authorList>
            <person name="Brawley S.H."/>
            <person name="Blouin N.A."/>
            <person name="Ficko-Blean E."/>
            <person name="Wheeler G.L."/>
            <person name="Lohr M."/>
            <person name="Goodson H.V."/>
            <person name="Jenkins J.W."/>
            <person name="Blaby-Haas C.E."/>
            <person name="Helliwell K.E."/>
            <person name="Chan C."/>
            <person name="Marriage T."/>
            <person name="Bhattacharya D."/>
            <person name="Klein A.S."/>
            <person name="Badis Y."/>
            <person name="Brodie J."/>
            <person name="Cao Y."/>
            <person name="Collen J."/>
            <person name="Dittami S.M."/>
            <person name="Gachon C.M."/>
            <person name="Green B.R."/>
            <person name="Karpowicz S."/>
            <person name="Kim J.W."/>
            <person name="Kudahl U."/>
            <person name="Lin S."/>
            <person name="Michel G."/>
            <person name="Mittag M."/>
            <person name="Olson B.J."/>
            <person name="Pangilinan J."/>
            <person name="Peng Y."/>
            <person name="Qiu H."/>
            <person name="Shu S."/>
            <person name="Singer J.T."/>
            <person name="Smith A.G."/>
            <person name="Sprecher B.N."/>
            <person name="Wagner V."/>
            <person name="Wang W."/>
            <person name="Wang Z.-Y."/>
            <person name="Yan J."/>
            <person name="Yarish C."/>
            <person name="Zoeuner-Riek S."/>
            <person name="Zhuang Y."/>
            <person name="Zou Y."/>
            <person name="Lindquist E.A."/>
            <person name="Grimwood J."/>
            <person name="Barry K."/>
            <person name="Rokhsar D.S."/>
            <person name="Schmutz J."/>
            <person name="Stiller J.W."/>
            <person name="Grossman A.R."/>
            <person name="Prochnik S.E."/>
        </authorList>
    </citation>
    <scope>NUCLEOTIDE SEQUENCE [LARGE SCALE GENOMIC DNA]</scope>
    <source>
        <strain evidence="15">4086291</strain>
    </source>
</reference>
<proteinExistence type="inferred from homology"/>
<protein>
    <recommendedName>
        <fullName evidence="4">dolichyl-phosphate beta-glucosyltransferase</fullName>
        <ecNumber evidence="4">2.4.1.117</ecNumber>
    </recommendedName>
</protein>
<comment type="catalytic activity">
    <reaction evidence="12">
        <text>a di-trans,poly-cis-dolichyl phosphate + UDP-alpha-D-glucose = a di-trans,poly-cis-dolichyl beta-D-glucosyl phosphate + UDP</text>
        <dbReference type="Rhea" id="RHEA:15401"/>
        <dbReference type="Rhea" id="RHEA-COMP:19498"/>
        <dbReference type="Rhea" id="RHEA-COMP:19502"/>
        <dbReference type="ChEBI" id="CHEBI:57525"/>
        <dbReference type="ChEBI" id="CHEBI:57683"/>
        <dbReference type="ChEBI" id="CHEBI:58223"/>
        <dbReference type="ChEBI" id="CHEBI:58885"/>
        <dbReference type="EC" id="2.4.1.117"/>
    </reaction>
    <physiologicalReaction direction="left-to-right" evidence="12">
        <dbReference type="Rhea" id="RHEA:15402"/>
    </physiologicalReaction>
</comment>
<keyword evidence="6" id="KW-0808">Transferase</keyword>
<evidence type="ECO:0000259" key="14">
    <source>
        <dbReference type="Pfam" id="PF00535"/>
    </source>
</evidence>
<dbReference type="PANTHER" id="PTHR10859">
    <property type="entry name" value="GLYCOSYL TRANSFERASE"/>
    <property type="match status" value="1"/>
</dbReference>
<dbReference type="OrthoDB" id="3784at2759"/>
<evidence type="ECO:0000256" key="5">
    <source>
        <dbReference type="ARBA" id="ARBA00022676"/>
    </source>
</evidence>
<keyword evidence="11" id="KW-0472">Membrane</keyword>
<keyword evidence="8" id="KW-0256">Endoplasmic reticulum</keyword>
<feature type="compositionally biased region" description="Low complexity" evidence="13">
    <location>
        <begin position="26"/>
        <end position="35"/>
    </location>
</feature>
<evidence type="ECO:0000256" key="7">
    <source>
        <dbReference type="ARBA" id="ARBA00022692"/>
    </source>
</evidence>
<keyword evidence="10" id="KW-1133">Transmembrane helix</keyword>
<dbReference type="EC" id="2.4.1.117" evidence="4"/>
<evidence type="ECO:0000256" key="6">
    <source>
        <dbReference type="ARBA" id="ARBA00022679"/>
    </source>
</evidence>
<feature type="region of interest" description="Disordered" evidence="13">
    <location>
        <begin position="1"/>
        <end position="35"/>
    </location>
</feature>
<dbReference type="CDD" id="cd04188">
    <property type="entry name" value="DPG_synthase"/>
    <property type="match status" value="1"/>
</dbReference>
<dbReference type="PANTHER" id="PTHR10859:SF91">
    <property type="entry name" value="DOLICHYL-PHOSPHATE BETA-GLUCOSYLTRANSFERASE"/>
    <property type="match status" value="1"/>
</dbReference>
<dbReference type="InterPro" id="IPR001173">
    <property type="entry name" value="Glyco_trans_2-like"/>
</dbReference>
<evidence type="ECO:0000256" key="11">
    <source>
        <dbReference type="ARBA" id="ARBA00023136"/>
    </source>
</evidence>
<gene>
    <name evidence="15" type="ORF">BU14_0087s0027</name>
</gene>
<name>A0A1X6PE52_PORUM</name>
<evidence type="ECO:0000256" key="2">
    <source>
        <dbReference type="ARBA" id="ARBA00004922"/>
    </source>
</evidence>
<dbReference type="EMBL" id="KV918798">
    <property type="protein sequence ID" value="OSX79080.1"/>
    <property type="molecule type" value="Genomic_DNA"/>
</dbReference>
<dbReference type="Pfam" id="PF00535">
    <property type="entry name" value="Glycos_transf_2"/>
    <property type="match status" value="1"/>
</dbReference>
<keyword evidence="7" id="KW-0812">Transmembrane</keyword>
<dbReference type="AlphaFoldDB" id="A0A1X6PE52"/>
<dbReference type="GO" id="GO:0005789">
    <property type="term" value="C:endoplasmic reticulum membrane"/>
    <property type="evidence" value="ECO:0007669"/>
    <property type="project" value="UniProtKB-SubCell"/>
</dbReference>
<keyword evidence="5" id="KW-0328">Glycosyltransferase</keyword>
<evidence type="ECO:0000256" key="4">
    <source>
        <dbReference type="ARBA" id="ARBA00012583"/>
    </source>
</evidence>
<organism evidence="15 16">
    <name type="scientific">Porphyra umbilicalis</name>
    <name type="common">Purple laver</name>
    <name type="synonym">Red alga</name>
    <dbReference type="NCBI Taxonomy" id="2786"/>
    <lineage>
        <taxon>Eukaryota</taxon>
        <taxon>Rhodophyta</taxon>
        <taxon>Bangiophyceae</taxon>
        <taxon>Bangiales</taxon>
        <taxon>Bangiaceae</taxon>
        <taxon>Porphyra</taxon>
    </lineage>
</organism>
<accession>A0A1X6PE52</accession>
<keyword evidence="16" id="KW-1185">Reference proteome</keyword>
<dbReference type="GO" id="GO:0006487">
    <property type="term" value="P:protein N-linked glycosylation"/>
    <property type="evidence" value="ECO:0007669"/>
    <property type="project" value="TreeGrafter"/>
</dbReference>
<evidence type="ECO:0000256" key="10">
    <source>
        <dbReference type="ARBA" id="ARBA00022989"/>
    </source>
</evidence>
<evidence type="ECO:0000256" key="1">
    <source>
        <dbReference type="ARBA" id="ARBA00004389"/>
    </source>
</evidence>
<dbReference type="InterPro" id="IPR029044">
    <property type="entry name" value="Nucleotide-diphossugar_trans"/>
</dbReference>
<comment type="subcellular location">
    <subcellularLocation>
        <location evidence="1">Endoplasmic reticulum membrane</location>
        <topology evidence="1">Single-pass membrane protein</topology>
    </subcellularLocation>
</comment>
<dbReference type="Gene3D" id="3.90.550.10">
    <property type="entry name" value="Spore Coat Polysaccharide Biosynthesis Protein SpsA, Chain A"/>
    <property type="match status" value="1"/>
</dbReference>
<comment type="similarity">
    <text evidence="3">Belongs to the glycosyltransferase 2 family.</text>
</comment>
<sequence>MPFRSTTFPPPAIGAAVESDGDTDGDSSSSSSSLCSLSDLPAVYLSVIIPVYNEQHRLPAMLDEALAHLAATPYTSEVLVVDDGSTDGTADVVAAYTARYAGVVPVVFLSSAGRRRNTGKGATIRRGMSAAAGRLRLMADADGATAFEQVDALAAALAASGAGVAVGSRRSPADAVSRFALWWPWAACAPAGLAPVYTPETAVPSARRCLLRSLLSAAFRVAVVLIAGLADVRDTQCGFKLFTADASAVAFGGLHLPRWATDVEALLRVRAAGKAIAEVPVAWREVPGSKIHLAKAVVFMLLDLLVMRFAYGAGLWAWPDKATRWDDLVDAEAEVDAAASDEGAALGAACASGCVDGLDVTTAGAGG</sequence>
<feature type="domain" description="Glycosyltransferase 2-like" evidence="14">
    <location>
        <begin position="46"/>
        <end position="175"/>
    </location>
</feature>
<dbReference type="SUPFAM" id="SSF53448">
    <property type="entry name" value="Nucleotide-diphospho-sugar transferases"/>
    <property type="match status" value="1"/>
</dbReference>
<dbReference type="InterPro" id="IPR035518">
    <property type="entry name" value="DPG_synthase"/>
</dbReference>
<comment type="pathway">
    <text evidence="2">Protein modification; protein glycosylation.</text>
</comment>
<dbReference type="GO" id="GO:0004581">
    <property type="term" value="F:dolichyl-phosphate beta-glucosyltransferase activity"/>
    <property type="evidence" value="ECO:0007669"/>
    <property type="project" value="UniProtKB-EC"/>
</dbReference>
<evidence type="ECO:0000256" key="9">
    <source>
        <dbReference type="ARBA" id="ARBA00022968"/>
    </source>
</evidence>
<evidence type="ECO:0000313" key="16">
    <source>
        <dbReference type="Proteomes" id="UP000218209"/>
    </source>
</evidence>
<evidence type="ECO:0000256" key="12">
    <source>
        <dbReference type="ARBA" id="ARBA00045097"/>
    </source>
</evidence>
<evidence type="ECO:0000256" key="8">
    <source>
        <dbReference type="ARBA" id="ARBA00022824"/>
    </source>
</evidence>
<keyword evidence="9" id="KW-0735">Signal-anchor</keyword>